<dbReference type="PATRIC" id="fig|1396.535.peg.963"/>
<dbReference type="AlphaFoldDB" id="A0A161R5Y1"/>
<sequence>MANIRRLIVAMNYLEEISPLIDVNDITLRVSRDITSDGFILSRSYMHDSEAVFDTKSFKVFDESKKKSISTEYDFVVEIDVPIDERLHIDDPFFHYYHVSKETFGIYVIDKPRNYTNINIVEQQNVKIRSYHIKRKENKVFIADFEGKKVLGKGVVVAPNKDIAYNMFKEELEKKGLINGFTKNDIHQLDIDKKHVQMLFNMNY</sequence>
<organism evidence="1 2">
    <name type="scientific">Bacillus cereus</name>
    <dbReference type="NCBI Taxonomy" id="1396"/>
    <lineage>
        <taxon>Bacteria</taxon>
        <taxon>Bacillati</taxon>
        <taxon>Bacillota</taxon>
        <taxon>Bacilli</taxon>
        <taxon>Bacillales</taxon>
        <taxon>Bacillaceae</taxon>
        <taxon>Bacillus</taxon>
        <taxon>Bacillus cereus group</taxon>
    </lineage>
</organism>
<proteinExistence type="predicted"/>
<name>A0A161R5Y1_BACCE</name>
<dbReference type="Proteomes" id="UP000076482">
    <property type="component" value="Unassembled WGS sequence"/>
</dbReference>
<evidence type="ECO:0000313" key="2">
    <source>
        <dbReference type="Proteomes" id="UP000076482"/>
    </source>
</evidence>
<reference evidence="1 2" key="1">
    <citation type="submission" date="2015-09" db="EMBL/GenBank/DDBJ databases">
        <title>Bacillus cereus food isolates.</title>
        <authorList>
            <person name="Boekhorst J."/>
        </authorList>
    </citation>
    <scope>NUCLEOTIDE SEQUENCE [LARGE SCALE GENOMIC DNA]</scope>
    <source>
        <strain evidence="1 2">B4088</strain>
    </source>
</reference>
<accession>A0A161R5Y1</accession>
<evidence type="ECO:0000313" key="1">
    <source>
        <dbReference type="EMBL" id="KZD71164.1"/>
    </source>
</evidence>
<dbReference type="RefSeq" id="WP_063260064.1">
    <property type="nucleotide sequence ID" value="NZ_LJKE01000020.1"/>
</dbReference>
<protein>
    <submittedName>
        <fullName evidence="1">Uncharacterized protein</fullName>
    </submittedName>
</protein>
<gene>
    <name evidence="1" type="ORF">B4088_0894</name>
</gene>
<dbReference type="EMBL" id="LJKE01000020">
    <property type="protein sequence ID" value="KZD71164.1"/>
    <property type="molecule type" value="Genomic_DNA"/>
</dbReference>
<comment type="caution">
    <text evidence="1">The sequence shown here is derived from an EMBL/GenBank/DDBJ whole genome shotgun (WGS) entry which is preliminary data.</text>
</comment>